<protein>
    <submittedName>
        <fullName evidence="2">Uncharacterized protein</fullName>
    </submittedName>
</protein>
<feature type="compositionally biased region" description="Low complexity" evidence="1">
    <location>
        <begin position="25"/>
        <end position="44"/>
    </location>
</feature>
<name>A0AAN7V4F3_9PEZI</name>
<reference evidence="2 3" key="1">
    <citation type="submission" date="2023-10" db="EMBL/GenBank/DDBJ databases">
        <title>Draft genome sequence of Xylaria bambusicola isolate GMP-LS, the root and basal stem rot pathogen of sugarcane in Indonesia.</title>
        <authorList>
            <person name="Selvaraj P."/>
            <person name="Muralishankar V."/>
            <person name="Muruganantham S."/>
            <person name="Sp S."/>
            <person name="Haryani S."/>
            <person name="Lau K.J.X."/>
            <person name="Naqvi N.I."/>
        </authorList>
    </citation>
    <scope>NUCLEOTIDE SEQUENCE [LARGE SCALE GENOMIC DNA]</scope>
    <source>
        <strain evidence="2">GMP-LS</strain>
    </source>
</reference>
<evidence type="ECO:0000256" key="1">
    <source>
        <dbReference type="SAM" id="MobiDB-lite"/>
    </source>
</evidence>
<organism evidence="2 3">
    <name type="scientific">Xylaria bambusicola</name>
    <dbReference type="NCBI Taxonomy" id="326684"/>
    <lineage>
        <taxon>Eukaryota</taxon>
        <taxon>Fungi</taxon>
        <taxon>Dikarya</taxon>
        <taxon>Ascomycota</taxon>
        <taxon>Pezizomycotina</taxon>
        <taxon>Sordariomycetes</taxon>
        <taxon>Xylariomycetidae</taxon>
        <taxon>Xylariales</taxon>
        <taxon>Xylariaceae</taxon>
        <taxon>Xylaria</taxon>
    </lineage>
</organism>
<proteinExistence type="predicted"/>
<evidence type="ECO:0000313" key="3">
    <source>
        <dbReference type="Proteomes" id="UP001305414"/>
    </source>
</evidence>
<sequence>MPNNCHRHNVSCEYDRVPNAKLGVSSPSSPPSSTSSRSTRSSTPAPAPNTALQGVAGVTTTRQEYWKLRVFHNFAVATSDTLPGSHIPAVKDCWSLQVPILALDHGPLLNGILAISALHLISSGHSDAGLRSYRAMSLNAALETHREALSLVGEQETADAACFTSILLLVDSFASLRHRPLGNTYQPPMQWLRLTHGDRYLSGRNSTGRFSHLLQPLPDETPFSRETLDAYRQAVSLLDSIEAAAESGEPSRALSRGLMSFACLVPAQFLQLVEANEPRALVILGHLFALCAYARDLWWVADTPCREVFAIGDHPPLTMKPLVEWPQKLVTRIYILDKS</sequence>
<dbReference type="EMBL" id="JAWHQM010000085">
    <property type="protein sequence ID" value="KAK5636959.1"/>
    <property type="molecule type" value="Genomic_DNA"/>
</dbReference>
<dbReference type="AlphaFoldDB" id="A0AAN7V4F3"/>
<evidence type="ECO:0000313" key="2">
    <source>
        <dbReference type="EMBL" id="KAK5636959.1"/>
    </source>
</evidence>
<keyword evidence="3" id="KW-1185">Reference proteome</keyword>
<comment type="caution">
    <text evidence="2">The sequence shown here is derived from an EMBL/GenBank/DDBJ whole genome shotgun (WGS) entry which is preliminary data.</text>
</comment>
<gene>
    <name evidence="2" type="ORF">RRF57_012671</name>
</gene>
<dbReference type="Proteomes" id="UP001305414">
    <property type="component" value="Unassembled WGS sequence"/>
</dbReference>
<feature type="region of interest" description="Disordered" evidence="1">
    <location>
        <begin position="20"/>
        <end position="56"/>
    </location>
</feature>
<dbReference type="PANTHER" id="PTHR47657:SF14">
    <property type="entry name" value="ZN(2)-C6 FUNGAL-TYPE DOMAIN-CONTAINING PROTEIN"/>
    <property type="match status" value="1"/>
</dbReference>
<dbReference type="PANTHER" id="PTHR47657">
    <property type="entry name" value="STEROL REGULATORY ELEMENT-BINDING PROTEIN ECM22"/>
    <property type="match status" value="1"/>
</dbReference>
<dbReference type="GO" id="GO:0000981">
    <property type="term" value="F:DNA-binding transcription factor activity, RNA polymerase II-specific"/>
    <property type="evidence" value="ECO:0007669"/>
    <property type="project" value="TreeGrafter"/>
</dbReference>
<dbReference type="InterPro" id="IPR052400">
    <property type="entry name" value="Zn2-C6_fungal_TF"/>
</dbReference>
<accession>A0AAN7V4F3</accession>